<evidence type="ECO:0000256" key="5">
    <source>
        <dbReference type="ARBA" id="ARBA00022898"/>
    </source>
</evidence>
<dbReference type="Pfam" id="PF00266">
    <property type="entry name" value="Aminotran_5"/>
    <property type="match status" value="1"/>
</dbReference>
<dbReference type="RefSeq" id="WP_369704177.1">
    <property type="nucleotide sequence ID" value="NZ_JBGEWD010000007.1"/>
</dbReference>
<name>A0ABV4BP65_9CLOT</name>
<evidence type="ECO:0000256" key="4">
    <source>
        <dbReference type="ARBA" id="ARBA00022679"/>
    </source>
</evidence>
<dbReference type="EC" id="2.8.1.7" evidence="3"/>
<proteinExistence type="inferred from homology"/>
<evidence type="ECO:0000256" key="3">
    <source>
        <dbReference type="ARBA" id="ARBA00012239"/>
    </source>
</evidence>
<dbReference type="PIRSF" id="PIRSF005572">
    <property type="entry name" value="NifS"/>
    <property type="match status" value="1"/>
</dbReference>
<feature type="domain" description="Aminotransferase class V" evidence="7">
    <location>
        <begin position="3"/>
        <end position="371"/>
    </location>
</feature>
<dbReference type="GO" id="GO:0008483">
    <property type="term" value="F:transaminase activity"/>
    <property type="evidence" value="ECO:0007669"/>
    <property type="project" value="UniProtKB-KW"/>
</dbReference>
<reference evidence="8 9" key="1">
    <citation type="submission" date="2024-08" db="EMBL/GenBank/DDBJ databases">
        <title>Clostridium lapicellarii sp. nov., and Clostridium renhuaiense sp. nov., two species isolated from the mud in a fermentation cellar used for producing sauce-flavour Chinese liquors.</title>
        <authorList>
            <person name="Yang F."/>
            <person name="Wang H."/>
            <person name="Chen L.Q."/>
            <person name="Zhou N."/>
            <person name="Lu J.J."/>
            <person name="Pu X.X."/>
            <person name="Wan B."/>
            <person name="Wang L."/>
            <person name="Liu S.J."/>
        </authorList>
    </citation>
    <scope>NUCLEOTIDE SEQUENCE [LARGE SCALE GENOMIC DNA]</scope>
    <source>
        <strain evidence="8 9">MT-5</strain>
    </source>
</reference>
<gene>
    <name evidence="8" type="ORF">AB8U03_08780</name>
</gene>
<comment type="cofactor">
    <cofactor evidence="1">
        <name>pyridoxal 5'-phosphate</name>
        <dbReference type="ChEBI" id="CHEBI:597326"/>
    </cofactor>
</comment>
<dbReference type="InterPro" id="IPR000192">
    <property type="entry name" value="Aminotrans_V_dom"/>
</dbReference>
<dbReference type="InterPro" id="IPR015421">
    <property type="entry name" value="PyrdxlP-dep_Trfase_major"/>
</dbReference>
<evidence type="ECO:0000313" key="9">
    <source>
        <dbReference type="Proteomes" id="UP001564657"/>
    </source>
</evidence>
<comment type="similarity">
    <text evidence="2">Belongs to the class-V pyridoxal-phosphate-dependent aminotransferase family. Csd subfamily.</text>
</comment>
<evidence type="ECO:0000256" key="6">
    <source>
        <dbReference type="ARBA" id="ARBA00050776"/>
    </source>
</evidence>
<dbReference type="InterPro" id="IPR016454">
    <property type="entry name" value="Cysteine_dSase"/>
</dbReference>
<comment type="caution">
    <text evidence="8">The sequence shown here is derived from an EMBL/GenBank/DDBJ whole genome shotgun (WGS) entry which is preliminary data.</text>
</comment>
<dbReference type="CDD" id="cd06453">
    <property type="entry name" value="SufS_like"/>
    <property type="match status" value="1"/>
</dbReference>
<keyword evidence="5" id="KW-0663">Pyridoxal phosphate</keyword>
<evidence type="ECO:0000259" key="7">
    <source>
        <dbReference type="Pfam" id="PF00266"/>
    </source>
</evidence>
<dbReference type="PANTHER" id="PTHR43586">
    <property type="entry name" value="CYSTEINE DESULFURASE"/>
    <property type="match status" value="1"/>
</dbReference>
<evidence type="ECO:0000256" key="1">
    <source>
        <dbReference type="ARBA" id="ARBA00001933"/>
    </source>
</evidence>
<dbReference type="NCBIfam" id="TIGR01977">
    <property type="entry name" value="am_tr_V_EF2568"/>
    <property type="match status" value="1"/>
</dbReference>
<evidence type="ECO:0000256" key="2">
    <source>
        <dbReference type="ARBA" id="ARBA00010447"/>
    </source>
</evidence>
<comment type="catalytic activity">
    <reaction evidence="6">
        <text>(sulfur carrier)-H + L-cysteine = (sulfur carrier)-SH + L-alanine</text>
        <dbReference type="Rhea" id="RHEA:43892"/>
        <dbReference type="Rhea" id="RHEA-COMP:14737"/>
        <dbReference type="Rhea" id="RHEA-COMP:14739"/>
        <dbReference type="ChEBI" id="CHEBI:29917"/>
        <dbReference type="ChEBI" id="CHEBI:35235"/>
        <dbReference type="ChEBI" id="CHEBI:57972"/>
        <dbReference type="ChEBI" id="CHEBI:64428"/>
        <dbReference type="EC" id="2.8.1.7"/>
    </reaction>
</comment>
<dbReference type="PANTHER" id="PTHR43586:SF4">
    <property type="entry name" value="ISOPENICILLIN N EPIMERASE"/>
    <property type="match status" value="1"/>
</dbReference>
<dbReference type="InterPro" id="IPR015424">
    <property type="entry name" value="PyrdxlP-dep_Trfase"/>
</dbReference>
<sequence>MGTYLDNAATSYPKPDIVIDTISEFMKNIGATAGRGAYKSAIAADRLIFDCRNNICKLFNGKDPSKVIFTYNITDSLNVLINGILNSGDHVITSSLEHNSVWRPLKILERDKHVEISQVPCTSEGITNPEDVENLIKGNTKLIVFTHASNVLGTIQPIREIGALAKKHKIPFLIDSAQTAGAYPIDVQRDNIDILAFTGHKSLFGPTGTGGFLLNCDINIRPLKSGGTGEDSKNPYQPNFCPNKFEAGTLNVSGIVGLGEGIKYISNLGVEKIRSREDKIIEYALKKLEEIPGIHIYGPKDPQKIVGVISFNIKNMSGEEIAFKLDQEYDVMIRVGFHCAPTAHKVMGTYEIGAMRIGIGYFNTKQDIDILIDALKNIVKSYKL</sequence>
<keyword evidence="8" id="KW-0032">Aminotransferase</keyword>
<dbReference type="Gene3D" id="3.40.640.10">
    <property type="entry name" value="Type I PLP-dependent aspartate aminotransferase-like (Major domain)"/>
    <property type="match status" value="1"/>
</dbReference>
<dbReference type="SUPFAM" id="SSF53383">
    <property type="entry name" value="PLP-dependent transferases"/>
    <property type="match status" value="1"/>
</dbReference>
<organism evidence="8 9">
    <name type="scientific">Clostridium moutaii</name>
    <dbReference type="NCBI Taxonomy" id="3240932"/>
    <lineage>
        <taxon>Bacteria</taxon>
        <taxon>Bacillati</taxon>
        <taxon>Bacillota</taxon>
        <taxon>Clostridia</taxon>
        <taxon>Eubacteriales</taxon>
        <taxon>Clostridiaceae</taxon>
        <taxon>Clostridium</taxon>
    </lineage>
</organism>
<dbReference type="Proteomes" id="UP001564657">
    <property type="component" value="Unassembled WGS sequence"/>
</dbReference>
<dbReference type="InterPro" id="IPR010969">
    <property type="entry name" value="Cys_dSase-rel_unknwn_funct"/>
</dbReference>
<keyword evidence="4" id="KW-0808">Transferase</keyword>
<dbReference type="Gene3D" id="3.90.1150.10">
    <property type="entry name" value="Aspartate Aminotransferase, domain 1"/>
    <property type="match status" value="1"/>
</dbReference>
<protein>
    <recommendedName>
        <fullName evidence="3">cysteine desulfurase</fullName>
        <ecNumber evidence="3">2.8.1.7</ecNumber>
    </recommendedName>
</protein>
<dbReference type="InterPro" id="IPR010970">
    <property type="entry name" value="Cys_dSase_SufS"/>
</dbReference>
<keyword evidence="9" id="KW-1185">Reference proteome</keyword>
<dbReference type="InterPro" id="IPR015422">
    <property type="entry name" value="PyrdxlP-dep_Trfase_small"/>
</dbReference>
<accession>A0ABV4BP65</accession>
<dbReference type="EMBL" id="JBGEWD010000007">
    <property type="protein sequence ID" value="MEY8000288.1"/>
    <property type="molecule type" value="Genomic_DNA"/>
</dbReference>
<evidence type="ECO:0000313" key="8">
    <source>
        <dbReference type="EMBL" id="MEY8000288.1"/>
    </source>
</evidence>